<dbReference type="SUPFAM" id="SSF143081">
    <property type="entry name" value="BB1717-like"/>
    <property type="match status" value="1"/>
</dbReference>
<comment type="similarity">
    <text evidence="1 8">Belongs to the SOS response-associated peptidase family.</text>
</comment>
<accession>A0ABT1RYW9</accession>
<dbReference type="Gene3D" id="3.90.1680.10">
    <property type="entry name" value="SOS response associated peptidase-like"/>
    <property type="match status" value="1"/>
</dbReference>
<evidence type="ECO:0000256" key="7">
    <source>
        <dbReference type="ARBA" id="ARBA00023239"/>
    </source>
</evidence>
<dbReference type="Pfam" id="PF02586">
    <property type="entry name" value="SRAP"/>
    <property type="match status" value="1"/>
</dbReference>
<dbReference type="Proteomes" id="UP001524473">
    <property type="component" value="Unassembled WGS sequence"/>
</dbReference>
<evidence type="ECO:0000313" key="10">
    <source>
        <dbReference type="Proteomes" id="UP001524473"/>
    </source>
</evidence>
<dbReference type="InterPro" id="IPR036590">
    <property type="entry name" value="SRAP-like"/>
</dbReference>
<keyword evidence="5" id="KW-0190">Covalent protein-DNA linkage</keyword>
<proteinExistence type="inferred from homology"/>
<organism evidence="9 10">
    <name type="scientific">Neglectibacter timonensis</name>
    <dbReference type="NCBI Taxonomy" id="1776382"/>
    <lineage>
        <taxon>Bacteria</taxon>
        <taxon>Bacillati</taxon>
        <taxon>Bacillota</taxon>
        <taxon>Clostridia</taxon>
        <taxon>Eubacteriales</taxon>
        <taxon>Oscillospiraceae</taxon>
        <taxon>Neglectibacter</taxon>
    </lineage>
</organism>
<dbReference type="PANTHER" id="PTHR13604:SF0">
    <property type="entry name" value="ABASIC SITE PROCESSING PROTEIN HMCES"/>
    <property type="match status" value="1"/>
</dbReference>
<dbReference type="GeneID" id="90533773"/>
<dbReference type="EMBL" id="JANFZH010000015">
    <property type="protein sequence ID" value="MCQ4839873.1"/>
    <property type="molecule type" value="Genomic_DNA"/>
</dbReference>
<sequence length="191" mass="21354">MCGRYTLFTDTEAREIREIIEAAQRQAGSAPLKTGEIFPTNLAPILTCSRQRIQAEAAVWGFPGFQGRGVLINARAETAAEKRTFQKPLRVSRCAVPSTGFYEWGPGKRKHCFRLPETEALYMAGLWNDYGEERKFVILTTAANASVAPVHDRMPVILPRDRLEEWLLDPEAAQLLLRAPQPGLDAFPEAL</sequence>
<dbReference type="RefSeq" id="WP_066867141.1">
    <property type="nucleotide sequence ID" value="NZ_CABKVV010000014.1"/>
</dbReference>
<evidence type="ECO:0000256" key="1">
    <source>
        <dbReference type="ARBA" id="ARBA00008136"/>
    </source>
</evidence>
<protein>
    <recommendedName>
        <fullName evidence="8">Abasic site processing protein</fullName>
        <ecNumber evidence="8">3.4.-.-</ecNumber>
    </recommendedName>
</protein>
<keyword evidence="2 8" id="KW-0645">Protease</keyword>
<evidence type="ECO:0000313" key="9">
    <source>
        <dbReference type="EMBL" id="MCQ4839873.1"/>
    </source>
</evidence>
<dbReference type="PANTHER" id="PTHR13604">
    <property type="entry name" value="DC12-RELATED"/>
    <property type="match status" value="1"/>
</dbReference>
<comment type="caution">
    <text evidence="9">The sequence shown here is derived from an EMBL/GenBank/DDBJ whole genome shotgun (WGS) entry which is preliminary data.</text>
</comment>
<keyword evidence="3" id="KW-0227">DNA damage</keyword>
<evidence type="ECO:0000256" key="3">
    <source>
        <dbReference type="ARBA" id="ARBA00022763"/>
    </source>
</evidence>
<evidence type="ECO:0000256" key="8">
    <source>
        <dbReference type="RuleBase" id="RU364100"/>
    </source>
</evidence>
<dbReference type="InterPro" id="IPR003738">
    <property type="entry name" value="SRAP"/>
</dbReference>
<dbReference type="EC" id="3.4.-.-" evidence="8"/>
<evidence type="ECO:0000256" key="4">
    <source>
        <dbReference type="ARBA" id="ARBA00022801"/>
    </source>
</evidence>
<keyword evidence="6" id="KW-0238">DNA-binding</keyword>
<reference evidence="9 10" key="1">
    <citation type="submission" date="2022-06" db="EMBL/GenBank/DDBJ databases">
        <title>Isolation of gut microbiota from human fecal samples.</title>
        <authorList>
            <person name="Pamer E.G."/>
            <person name="Barat B."/>
            <person name="Waligurski E."/>
            <person name="Medina S."/>
            <person name="Paddock L."/>
            <person name="Mostad J."/>
        </authorList>
    </citation>
    <scope>NUCLEOTIDE SEQUENCE [LARGE SCALE GENOMIC DNA]</scope>
    <source>
        <strain evidence="9 10">DFI.9.73</strain>
    </source>
</reference>
<keyword evidence="7" id="KW-0456">Lyase</keyword>
<evidence type="ECO:0000256" key="5">
    <source>
        <dbReference type="ARBA" id="ARBA00023124"/>
    </source>
</evidence>
<gene>
    <name evidence="9" type="ORF">NE695_08090</name>
</gene>
<evidence type="ECO:0000256" key="2">
    <source>
        <dbReference type="ARBA" id="ARBA00022670"/>
    </source>
</evidence>
<evidence type="ECO:0000256" key="6">
    <source>
        <dbReference type="ARBA" id="ARBA00023125"/>
    </source>
</evidence>
<name>A0ABT1RYW9_9FIRM</name>
<keyword evidence="10" id="KW-1185">Reference proteome</keyword>
<keyword evidence="4 8" id="KW-0378">Hydrolase</keyword>